<name>A0A1V1P6W2_9BACT</name>
<evidence type="ECO:0000313" key="3">
    <source>
        <dbReference type="Proteomes" id="UP000189670"/>
    </source>
</evidence>
<evidence type="ECO:0000313" key="2">
    <source>
        <dbReference type="EMBL" id="ETR70523.1"/>
    </source>
</evidence>
<dbReference type="Proteomes" id="UP000189670">
    <property type="component" value="Unassembled WGS sequence"/>
</dbReference>
<gene>
    <name evidence="2" type="ORF">OMM_03179</name>
</gene>
<dbReference type="AlphaFoldDB" id="A0A1V1P6W2"/>
<dbReference type="Gene3D" id="1.25.40.10">
    <property type="entry name" value="Tetratricopeptide repeat domain"/>
    <property type="match status" value="1"/>
</dbReference>
<dbReference type="EMBL" id="ATBP01000410">
    <property type="protein sequence ID" value="ETR70523.1"/>
    <property type="molecule type" value="Genomic_DNA"/>
</dbReference>
<comment type="caution">
    <text evidence="2">The sequence shown here is derived from an EMBL/GenBank/DDBJ whole genome shotgun (WGS) entry which is preliminary data.</text>
</comment>
<dbReference type="InterPro" id="IPR011460">
    <property type="entry name" value="Lcl_C"/>
</dbReference>
<dbReference type="Pfam" id="PF07603">
    <property type="entry name" value="Lcl_C"/>
    <property type="match status" value="1"/>
</dbReference>
<sequence>MPINFLNFILSQNPTKKEREYIARDIAKRAALLYEECEHWHDAAICWIEADEIERAIEIYLDKSGHKHAAPLLISKGRYEEAIKCYNESLKSLKNDNEDNNSIGIIDRIKAMLGISACLKLMKKDKQKAKDLYKKARSIIEDDKERNILLKGQLWETLGEYGIFLKRYDLIQSGFEKSLQCYSNKYLKQSINAAKIYANAVKANKNLYVEIKDKISMLEADILHEEKFSPRYVLRSEPLDVTDDEFISVFKLDDNWRPLEYIENDYEDNGETVIDHATGLMWQKSGSDDKLYKEDIDKYIQGLNNENFAGYNDWRLPTIDELISLIESEEQSNDLYIDTIFDSKQLWCWSCDKFSSGSSWWYVDFYNGNIYSYVVNYCVRAVRSGQ</sequence>
<dbReference type="SUPFAM" id="SSF48452">
    <property type="entry name" value="TPR-like"/>
    <property type="match status" value="1"/>
</dbReference>
<evidence type="ECO:0000259" key="1">
    <source>
        <dbReference type="Pfam" id="PF07603"/>
    </source>
</evidence>
<proteinExistence type="predicted"/>
<organism evidence="2 3">
    <name type="scientific">Candidatus Magnetoglobus multicellularis str. Araruama</name>
    <dbReference type="NCBI Taxonomy" id="890399"/>
    <lineage>
        <taxon>Bacteria</taxon>
        <taxon>Pseudomonadati</taxon>
        <taxon>Thermodesulfobacteriota</taxon>
        <taxon>Desulfobacteria</taxon>
        <taxon>Desulfobacterales</taxon>
        <taxon>Desulfobacteraceae</taxon>
        <taxon>Candidatus Magnetoglobus</taxon>
    </lineage>
</organism>
<dbReference type="InterPro" id="IPR011990">
    <property type="entry name" value="TPR-like_helical_dom_sf"/>
</dbReference>
<reference evidence="3" key="1">
    <citation type="submission" date="2012-11" db="EMBL/GenBank/DDBJ databases">
        <authorList>
            <person name="Lucero-Rivera Y.E."/>
            <person name="Tovar-Ramirez D."/>
        </authorList>
    </citation>
    <scope>NUCLEOTIDE SEQUENCE [LARGE SCALE GENOMIC DNA]</scope>
    <source>
        <strain evidence="3">Araruama</strain>
    </source>
</reference>
<feature type="domain" description="Lcl C-terminal" evidence="1">
    <location>
        <begin position="271"/>
        <end position="383"/>
    </location>
</feature>
<protein>
    <recommendedName>
        <fullName evidence="1">Lcl C-terminal domain-containing protein</fullName>
    </recommendedName>
</protein>
<accession>A0A1V1P6W2</accession>